<evidence type="ECO:0000313" key="2">
    <source>
        <dbReference type="EMBL" id="CBX81291.1"/>
    </source>
</evidence>
<dbReference type="EMBL" id="FR719192">
    <property type="protein sequence ID" value="CBX81291.1"/>
    <property type="molecule type" value="Genomic_DNA"/>
</dbReference>
<protein>
    <submittedName>
        <fullName evidence="2">Uncharacterized protein</fullName>
    </submittedName>
</protein>
<feature type="compositionally biased region" description="Basic and acidic residues" evidence="1">
    <location>
        <begin position="15"/>
        <end position="30"/>
    </location>
</feature>
<dbReference type="AlphaFoldDB" id="E5B738"/>
<proteinExistence type="predicted"/>
<organism evidence="2">
    <name type="scientific">Erwinia amylovora ATCC BAA-2158</name>
    <dbReference type="NCBI Taxonomy" id="889211"/>
    <lineage>
        <taxon>Bacteria</taxon>
        <taxon>Pseudomonadati</taxon>
        <taxon>Pseudomonadota</taxon>
        <taxon>Gammaproteobacteria</taxon>
        <taxon>Enterobacterales</taxon>
        <taxon>Erwiniaceae</taxon>
        <taxon>Erwinia</taxon>
    </lineage>
</organism>
<name>E5B738_ERWAM</name>
<evidence type="ECO:0000256" key="1">
    <source>
        <dbReference type="SAM" id="MobiDB-lite"/>
    </source>
</evidence>
<reference evidence="2" key="1">
    <citation type="journal article" date="2011" name="J. Bacteriol.">
        <title>Genome Sequence of an Erwinia amylovora Strain with Pathogenicity Restricted to Rubus Plants.</title>
        <authorList>
            <person name="Powney R."/>
            <person name="Smits T.H."/>
            <person name="Sawbridge T."/>
            <person name="Frey B."/>
            <person name="Blom J."/>
            <person name="Frey J.E."/>
            <person name="Plummer K.M."/>
            <person name="Beer S.V."/>
            <person name="Luck J."/>
            <person name="Duffy B."/>
            <person name="Rodoni B."/>
        </authorList>
    </citation>
    <scope>NUCLEOTIDE SEQUENCE</scope>
    <source>
        <strain evidence="2">ATCC BAA-2158</strain>
    </source>
</reference>
<gene>
    <name evidence="2" type="ORF">EAIL5_2471</name>
</gene>
<sequence length="30" mass="3583">MHNARRCLVATPGADDDRYRNDSQRERQNH</sequence>
<feature type="region of interest" description="Disordered" evidence="1">
    <location>
        <begin position="1"/>
        <end position="30"/>
    </location>
</feature>
<accession>E5B738</accession>